<sequence length="69" mass="8047">MEITAIKIGDQFKCQVKEDMDYHFTGEVEKIYEHAVLLHIIEHDARDNENVYELNNRIVVNCKQLSAIA</sequence>
<protein>
    <submittedName>
        <fullName evidence="1">DUF2187 domain-containing protein</fullName>
    </submittedName>
</protein>
<keyword evidence="2" id="KW-1185">Reference proteome</keyword>
<proteinExistence type="predicted"/>
<dbReference type="RefSeq" id="WP_125600539.1">
    <property type="nucleotide sequence ID" value="NZ_JBHSSM010000008.1"/>
</dbReference>
<gene>
    <name evidence="1" type="ORF">ACFQHW_03000</name>
</gene>
<accession>A0ABW1UN98</accession>
<evidence type="ECO:0000313" key="1">
    <source>
        <dbReference type="EMBL" id="MFC6314533.1"/>
    </source>
</evidence>
<evidence type="ECO:0000313" key="2">
    <source>
        <dbReference type="Proteomes" id="UP001596310"/>
    </source>
</evidence>
<dbReference type="Proteomes" id="UP001596310">
    <property type="component" value="Unassembled WGS sequence"/>
</dbReference>
<organism evidence="1 2">
    <name type="scientific">Lapidilactobacillus achengensis</name>
    <dbReference type="NCBI Taxonomy" id="2486000"/>
    <lineage>
        <taxon>Bacteria</taxon>
        <taxon>Bacillati</taxon>
        <taxon>Bacillota</taxon>
        <taxon>Bacilli</taxon>
        <taxon>Lactobacillales</taxon>
        <taxon>Lactobacillaceae</taxon>
        <taxon>Lapidilactobacillus</taxon>
    </lineage>
</organism>
<dbReference type="EMBL" id="JBHSSM010000008">
    <property type="protein sequence ID" value="MFC6314533.1"/>
    <property type="molecule type" value="Genomic_DNA"/>
</dbReference>
<name>A0ABW1UN98_9LACO</name>
<reference evidence="2" key="1">
    <citation type="journal article" date="2019" name="Int. J. Syst. Evol. Microbiol.">
        <title>The Global Catalogue of Microorganisms (GCM) 10K type strain sequencing project: providing services to taxonomists for standard genome sequencing and annotation.</title>
        <authorList>
            <consortium name="The Broad Institute Genomics Platform"/>
            <consortium name="The Broad Institute Genome Sequencing Center for Infectious Disease"/>
            <person name="Wu L."/>
            <person name="Ma J."/>
        </authorList>
    </citation>
    <scope>NUCLEOTIDE SEQUENCE [LARGE SCALE GENOMIC DNA]</scope>
    <source>
        <strain evidence="2">CCM 8897</strain>
    </source>
</reference>
<comment type="caution">
    <text evidence="1">The sequence shown here is derived from an EMBL/GenBank/DDBJ whole genome shotgun (WGS) entry which is preliminary data.</text>
</comment>